<protein>
    <submittedName>
        <fullName evidence="7">Polyprenyl synthetase family protein</fullName>
    </submittedName>
</protein>
<dbReference type="AlphaFoldDB" id="A0A833E924"/>
<comment type="cofactor">
    <cofactor evidence="1">
        <name>Mg(2+)</name>
        <dbReference type="ChEBI" id="CHEBI:18420"/>
    </cofactor>
</comment>
<dbReference type="SFLD" id="SFLDS00005">
    <property type="entry name" value="Isoprenoid_Synthase_Type_I"/>
    <property type="match status" value="1"/>
</dbReference>
<dbReference type="Proteomes" id="UP000600071">
    <property type="component" value="Unassembled WGS sequence"/>
</dbReference>
<evidence type="ECO:0000313" key="8">
    <source>
        <dbReference type="Proteomes" id="UP000600071"/>
    </source>
</evidence>
<gene>
    <name evidence="7" type="ORF">EYH50_01755</name>
</gene>
<dbReference type="InterPro" id="IPR000092">
    <property type="entry name" value="Polyprenyl_synt"/>
</dbReference>
<evidence type="ECO:0000313" key="7">
    <source>
        <dbReference type="EMBL" id="HIQ23758.1"/>
    </source>
</evidence>
<keyword evidence="4" id="KW-0479">Metal-binding</keyword>
<dbReference type="InterPro" id="IPR008949">
    <property type="entry name" value="Isoprenoid_synthase_dom_sf"/>
</dbReference>
<reference evidence="7" key="1">
    <citation type="journal article" date="2020" name="ISME J.">
        <title>Gammaproteobacteria mediating utilization of methyl-, sulfur- and petroleum organic compounds in deep ocean hydrothermal plumes.</title>
        <authorList>
            <person name="Zhou Z."/>
            <person name="Liu Y."/>
            <person name="Pan J."/>
            <person name="Cron B.R."/>
            <person name="Toner B.M."/>
            <person name="Anantharaman K."/>
            <person name="Breier J.A."/>
            <person name="Dick G.J."/>
            <person name="Li M."/>
        </authorList>
    </citation>
    <scope>NUCLEOTIDE SEQUENCE</scope>
    <source>
        <strain evidence="7">SZUA-1523</strain>
    </source>
</reference>
<dbReference type="PROSITE" id="PS00444">
    <property type="entry name" value="POLYPRENYL_SYNTHASE_2"/>
    <property type="match status" value="1"/>
</dbReference>
<comment type="similarity">
    <text evidence="2 6">Belongs to the FPP/GGPP synthase family.</text>
</comment>
<accession>A0A833E924</accession>
<dbReference type="Pfam" id="PF00348">
    <property type="entry name" value="polyprenyl_synt"/>
    <property type="match status" value="1"/>
</dbReference>
<evidence type="ECO:0000256" key="1">
    <source>
        <dbReference type="ARBA" id="ARBA00001946"/>
    </source>
</evidence>
<name>A0A833E924_9CREN</name>
<evidence type="ECO:0000256" key="5">
    <source>
        <dbReference type="ARBA" id="ARBA00022842"/>
    </source>
</evidence>
<dbReference type="SUPFAM" id="SSF48576">
    <property type="entry name" value="Terpenoid synthases"/>
    <property type="match status" value="1"/>
</dbReference>
<evidence type="ECO:0000256" key="4">
    <source>
        <dbReference type="ARBA" id="ARBA00022723"/>
    </source>
</evidence>
<dbReference type="InterPro" id="IPR033749">
    <property type="entry name" value="Polyprenyl_synt_CS"/>
</dbReference>
<organism evidence="7 8">
    <name type="scientific">Pyrodictium delaneyi</name>
    <dbReference type="NCBI Taxonomy" id="1273541"/>
    <lineage>
        <taxon>Archaea</taxon>
        <taxon>Thermoproteota</taxon>
        <taxon>Thermoprotei</taxon>
        <taxon>Desulfurococcales</taxon>
        <taxon>Pyrodictiaceae</taxon>
        <taxon>Pyrodictium</taxon>
    </lineage>
</organism>
<keyword evidence="5" id="KW-0460">Magnesium</keyword>
<evidence type="ECO:0000256" key="6">
    <source>
        <dbReference type="RuleBase" id="RU004466"/>
    </source>
</evidence>
<dbReference type="PANTHER" id="PTHR12001">
    <property type="entry name" value="GERANYLGERANYL PYROPHOSPHATE SYNTHASE"/>
    <property type="match status" value="1"/>
</dbReference>
<dbReference type="GO" id="GO:0046872">
    <property type="term" value="F:metal ion binding"/>
    <property type="evidence" value="ECO:0007669"/>
    <property type="project" value="UniProtKB-KW"/>
</dbReference>
<dbReference type="GO" id="GO:0004659">
    <property type="term" value="F:prenyltransferase activity"/>
    <property type="evidence" value="ECO:0007669"/>
    <property type="project" value="InterPro"/>
</dbReference>
<comment type="caution">
    <text evidence="7">The sequence shown here is derived from an EMBL/GenBank/DDBJ whole genome shotgun (WGS) entry which is preliminary data.</text>
</comment>
<proteinExistence type="inferred from homology"/>
<dbReference type="GO" id="GO:0008299">
    <property type="term" value="P:isoprenoid biosynthetic process"/>
    <property type="evidence" value="ECO:0007669"/>
    <property type="project" value="InterPro"/>
</dbReference>
<evidence type="ECO:0000256" key="3">
    <source>
        <dbReference type="ARBA" id="ARBA00022679"/>
    </source>
</evidence>
<sequence length="336" mass="37075">MVLAQLSDRLRNYITKVAGLVDGYIYARVHGEPGELYNAALHLIRAGGKRLRPVIVVAAAEALGEEAEKALPFAVAVELVHNFTLVHDDIMDRDEFRRGVPTVHKLWGEPLAITAGDLLYAKAFEALTDAHDKGVPAERVTKAVRVLAKASSIIAEGQAMDMMFEEEEYVDIEDYLKMIYKKTGALFEASAVLGGLVATDDENILSSLASYGKSLGIAFQIRDDILGIMGKEEELGKPVGSDVREGKKTLPILYALGRLEGEAREKLEKVLGNRDAGREEIEEVARLIKESGAIEYAEELARRYSEQALAALKVLPESEYREMLEELARFAVSRTR</sequence>
<dbReference type="PROSITE" id="PS00723">
    <property type="entry name" value="POLYPRENYL_SYNTHASE_1"/>
    <property type="match status" value="1"/>
</dbReference>
<dbReference type="EMBL" id="DQVR01000038">
    <property type="protein sequence ID" value="HIQ23758.1"/>
    <property type="molecule type" value="Genomic_DNA"/>
</dbReference>
<dbReference type="PANTHER" id="PTHR12001:SF85">
    <property type="entry name" value="SHORT CHAIN ISOPRENYL DIPHOSPHATE SYNTHASE"/>
    <property type="match status" value="1"/>
</dbReference>
<keyword evidence="3 6" id="KW-0808">Transferase</keyword>
<dbReference type="CDD" id="cd00685">
    <property type="entry name" value="Trans_IPPS_HT"/>
    <property type="match status" value="1"/>
</dbReference>
<dbReference type="Gene3D" id="1.10.600.10">
    <property type="entry name" value="Farnesyl Diphosphate Synthase"/>
    <property type="match status" value="1"/>
</dbReference>
<evidence type="ECO:0000256" key="2">
    <source>
        <dbReference type="ARBA" id="ARBA00006706"/>
    </source>
</evidence>
<dbReference type="SFLD" id="SFLDG01017">
    <property type="entry name" value="Polyprenyl_Transferase_Like"/>
    <property type="match status" value="1"/>
</dbReference>